<feature type="signal peptide" evidence="1">
    <location>
        <begin position="1"/>
        <end position="19"/>
    </location>
</feature>
<feature type="chain" id="PRO_5019864495" description="TonB C-terminal domain-containing protein" evidence="1">
    <location>
        <begin position="20"/>
        <end position="339"/>
    </location>
</feature>
<keyword evidence="1" id="KW-0732">Signal</keyword>
<dbReference type="RefSeq" id="WP_137735531.1">
    <property type="nucleotide sequence ID" value="NZ_BJCL01000020.1"/>
</dbReference>
<keyword evidence="4" id="KW-1185">Reference proteome</keyword>
<feature type="domain" description="TonB C-terminal" evidence="2">
    <location>
        <begin position="30"/>
        <end position="124"/>
    </location>
</feature>
<proteinExistence type="predicted"/>
<comment type="caution">
    <text evidence="3">The sequence shown here is derived from an EMBL/GenBank/DDBJ whole genome shotgun (WGS) entry which is preliminary data.</text>
</comment>
<sequence>MRRALVLAGLLLAAGGAMAQQAVLEPSAALQCLSPPTAQRGEPTYPFEAFKQGLSGRVKVRLRFAGPDRPPGVKVLSHQGDDSFVDAVRAHVATLRVPCHDGRQDAAELEFDFVFRAGDGTPVASAVPVDPAEAERQRQKACLTRTDGSAFPEYPWPAQMAGAEGRVLVQMRFDAPDQPPAVRVLPRVGGDGSGSQSHPTRHFVEPLRTWAAGYRLPCLQGGPLTITTSYVFRGAKVYGFTSGLTFRQLLPMVRGIRQQRLQFDFTRMGCPFDVSVNYRQPNLPNAVRDPVGNSAAHAAFADWLRQMQLDLPEPTLDLIYGDDLTFTVPCFKLDLNPQE</sequence>
<dbReference type="Proteomes" id="UP000301751">
    <property type="component" value="Unassembled WGS sequence"/>
</dbReference>
<dbReference type="EMBL" id="BJCL01000020">
    <property type="protein sequence ID" value="GCL65832.1"/>
    <property type="molecule type" value="Genomic_DNA"/>
</dbReference>
<dbReference type="AlphaFoldDB" id="A0A480AZV1"/>
<dbReference type="SUPFAM" id="SSF74653">
    <property type="entry name" value="TolA/TonB C-terminal domain"/>
    <property type="match status" value="1"/>
</dbReference>
<protein>
    <recommendedName>
        <fullName evidence="2">TonB C-terminal domain-containing protein</fullName>
    </recommendedName>
</protein>
<evidence type="ECO:0000313" key="3">
    <source>
        <dbReference type="EMBL" id="GCL65832.1"/>
    </source>
</evidence>
<dbReference type="PROSITE" id="PS52015">
    <property type="entry name" value="TONB_CTD"/>
    <property type="match status" value="1"/>
</dbReference>
<organism evidence="3 4">
    <name type="scientific">Pseudaquabacterium pictum</name>
    <dbReference type="NCBI Taxonomy" id="2315236"/>
    <lineage>
        <taxon>Bacteria</taxon>
        <taxon>Pseudomonadati</taxon>
        <taxon>Pseudomonadota</taxon>
        <taxon>Betaproteobacteria</taxon>
        <taxon>Burkholderiales</taxon>
        <taxon>Sphaerotilaceae</taxon>
        <taxon>Pseudaquabacterium</taxon>
    </lineage>
</organism>
<evidence type="ECO:0000313" key="4">
    <source>
        <dbReference type="Proteomes" id="UP000301751"/>
    </source>
</evidence>
<name>A0A480AZV1_9BURK</name>
<reference evidence="4" key="1">
    <citation type="submission" date="2019-03" db="EMBL/GenBank/DDBJ databases">
        <title>Aquabacterium pictum sp.nov., the first bacteriochlorophyll a-containing freshwater bacterium in the genus Aquabacterium of the class Betaproteobacteria.</title>
        <authorList>
            <person name="Hirose S."/>
            <person name="Tank M."/>
            <person name="Hara E."/>
            <person name="Tamaki H."/>
            <person name="Takaichi S."/>
            <person name="Haruta S."/>
            <person name="Hanada S."/>
        </authorList>
    </citation>
    <scope>NUCLEOTIDE SEQUENCE [LARGE SCALE GENOMIC DNA]</scope>
    <source>
        <strain evidence="4">W35</strain>
    </source>
</reference>
<dbReference type="InterPro" id="IPR037682">
    <property type="entry name" value="TonB_C"/>
</dbReference>
<dbReference type="OrthoDB" id="8896829at2"/>
<accession>A0A480AZV1</accession>
<gene>
    <name evidence="3" type="ORF">AQPW35_49130</name>
</gene>
<evidence type="ECO:0000256" key="1">
    <source>
        <dbReference type="SAM" id="SignalP"/>
    </source>
</evidence>
<dbReference type="GO" id="GO:0055085">
    <property type="term" value="P:transmembrane transport"/>
    <property type="evidence" value="ECO:0007669"/>
    <property type="project" value="InterPro"/>
</dbReference>
<evidence type="ECO:0000259" key="2">
    <source>
        <dbReference type="PROSITE" id="PS52015"/>
    </source>
</evidence>